<name>A0A1M5QMK5_9BURK</name>
<evidence type="ECO:0000313" key="2">
    <source>
        <dbReference type="EMBL" id="SHH15039.1"/>
    </source>
</evidence>
<organism evidence="2 3">
    <name type="scientific">Pollutimonas bauzanensis</name>
    <dbReference type="NCBI Taxonomy" id="658167"/>
    <lineage>
        <taxon>Bacteria</taxon>
        <taxon>Pseudomonadati</taxon>
        <taxon>Pseudomonadota</taxon>
        <taxon>Betaproteobacteria</taxon>
        <taxon>Burkholderiales</taxon>
        <taxon>Alcaligenaceae</taxon>
        <taxon>Pollutimonas</taxon>
    </lineage>
</organism>
<dbReference type="InterPro" id="IPR022109">
    <property type="entry name" value="DUF3649"/>
</dbReference>
<keyword evidence="1" id="KW-0472">Membrane</keyword>
<keyword evidence="1" id="KW-1133">Transmembrane helix</keyword>
<accession>A0A1M5QMK5</accession>
<feature type="transmembrane region" description="Helical" evidence="1">
    <location>
        <begin position="77"/>
        <end position="97"/>
    </location>
</feature>
<dbReference type="Proteomes" id="UP000184226">
    <property type="component" value="Unassembled WGS sequence"/>
</dbReference>
<evidence type="ECO:0000256" key="1">
    <source>
        <dbReference type="SAM" id="Phobius"/>
    </source>
</evidence>
<proteinExistence type="predicted"/>
<feature type="transmembrane region" description="Helical" evidence="1">
    <location>
        <begin position="104"/>
        <end position="122"/>
    </location>
</feature>
<evidence type="ECO:0000313" key="3">
    <source>
        <dbReference type="Proteomes" id="UP000184226"/>
    </source>
</evidence>
<protein>
    <recommendedName>
        <fullName evidence="4">Iron uptake protein</fullName>
    </recommendedName>
</protein>
<gene>
    <name evidence="2" type="ORF">SAMN04488135_102318</name>
</gene>
<dbReference type="AlphaFoldDB" id="A0A1M5QMK5"/>
<dbReference type="Pfam" id="PF12365">
    <property type="entry name" value="DUF3649"/>
    <property type="match status" value="1"/>
</dbReference>
<keyword evidence="3" id="KW-1185">Reference proteome</keyword>
<evidence type="ECO:0008006" key="4">
    <source>
        <dbReference type="Google" id="ProtNLM"/>
    </source>
</evidence>
<feature type="transmembrane region" description="Helical" evidence="1">
    <location>
        <begin position="48"/>
        <end position="71"/>
    </location>
</feature>
<dbReference type="STRING" id="658167.SAMN04488135_102318"/>
<sequence>MVSDWVPSCAMPFSYFPTASRRRLESGRARISAVIAMGRRWGPLASRLVAAVLGGYALAALSSVAALALPIDRSQAVLTGMLLSFLVYALAVVWVFAARSAARAWAGMAIAALPLALAAWPVSGLAW</sequence>
<keyword evidence="1" id="KW-0812">Transmembrane</keyword>
<dbReference type="EMBL" id="FQXE01000002">
    <property type="protein sequence ID" value="SHH15039.1"/>
    <property type="molecule type" value="Genomic_DNA"/>
</dbReference>
<reference evidence="2 3" key="1">
    <citation type="submission" date="2016-11" db="EMBL/GenBank/DDBJ databases">
        <authorList>
            <person name="Jaros S."/>
            <person name="Januszkiewicz K."/>
            <person name="Wedrychowicz H."/>
        </authorList>
    </citation>
    <scope>NUCLEOTIDE SEQUENCE [LARGE SCALE GENOMIC DNA]</scope>
    <source>
        <strain evidence="2 3">CGMCC 1.10190</strain>
    </source>
</reference>